<reference evidence="2" key="1">
    <citation type="journal article" date="2022" name="Mol. Ecol. Resour.">
        <title>The genomes of chicory, endive, great burdock and yacon provide insights into Asteraceae palaeo-polyploidization history and plant inulin production.</title>
        <authorList>
            <person name="Fan W."/>
            <person name="Wang S."/>
            <person name="Wang H."/>
            <person name="Wang A."/>
            <person name="Jiang F."/>
            <person name="Liu H."/>
            <person name="Zhao H."/>
            <person name="Xu D."/>
            <person name="Zhang Y."/>
        </authorList>
    </citation>
    <scope>NUCLEOTIDE SEQUENCE [LARGE SCALE GENOMIC DNA]</scope>
    <source>
        <strain evidence="2">cv. Punajuju</strain>
    </source>
</reference>
<comment type="caution">
    <text evidence="1">The sequence shown here is derived from an EMBL/GenBank/DDBJ whole genome shotgun (WGS) entry which is preliminary data.</text>
</comment>
<proteinExistence type="predicted"/>
<dbReference type="EMBL" id="CM042013">
    <property type="protein sequence ID" value="KAI3740175.1"/>
    <property type="molecule type" value="Genomic_DNA"/>
</dbReference>
<organism evidence="1 2">
    <name type="scientific">Cichorium intybus</name>
    <name type="common">Chicory</name>
    <dbReference type="NCBI Taxonomy" id="13427"/>
    <lineage>
        <taxon>Eukaryota</taxon>
        <taxon>Viridiplantae</taxon>
        <taxon>Streptophyta</taxon>
        <taxon>Embryophyta</taxon>
        <taxon>Tracheophyta</taxon>
        <taxon>Spermatophyta</taxon>
        <taxon>Magnoliopsida</taxon>
        <taxon>eudicotyledons</taxon>
        <taxon>Gunneridae</taxon>
        <taxon>Pentapetalae</taxon>
        <taxon>asterids</taxon>
        <taxon>campanulids</taxon>
        <taxon>Asterales</taxon>
        <taxon>Asteraceae</taxon>
        <taxon>Cichorioideae</taxon>
        <taxon>Cichorieae</taxon>
        <taxon>Cichoriinae</taxon>
        <taxon>Cichorium</taxon>
    </lineage>
</organism>
<reference evidence="1 2" key="2">
    <citation type="journal article" date="2022" name="Mol. Ecol. Resour.">
        <title>The genomes of chicory, endive, great burdock and yacon provide insights into Asteraceae paleo-polyploidization history and plant inulin production.</title>
        <authorList>
            <person name="Fan W."/>
            <person name="Wang S."/>
            <person name="Wang H."/>
            <person name="Wang A."/>
            <person name="Jiang F."/>
            <person name="Liu H."/>
            <person name="Zhao H."/>
            <person name="Xu D."/>
            <person name="Zhang Y."/>
        </authorList>
    </citation>
    <scope>NUCLEOTIDE SEQUENCE [LARGE SCALE GENOMIC DNA]</scope>
    <source>
        <strain evidence="2">cv. Punajuju</strain>
        <tissue evidence="1">Leaves</tissue>
    </source>
</reference>
<dbReference type="Proteomes" id="UP001055811">
    <property type="component" value="Linkage Group LG05"/>
</dbReference>
<evidence type="ECO:0000313" key="2">
    <source>
        <dbReference type="Proteomes" id="UP001055811"/>
    </source>
</evidence>
<evidence type="ECO:0000313" key="1">
    <source>
        <dbReference type="EMBL" id="KAI3740175.1"/>
    </source>
</evidence>
<accession>A0ACB9D0T4</accession>
<sequence length="152" mass="16927">MILCPSSGSDFLISAQTEINWGRRHPGFIQMIGTVITGEILAMIIFLTALETKKVAAFKMVEPFKLSDPTKGTIANGVVGMTTSLFFCEGVFVPIDVILEKKLKVKRGQKEEARIPMEKRDPQPPSPVIYLDIPKENLDQLLCQSLVYCQRA</sequence>
<protein>
    <submittedName>
        <fullName evidence="1">Uncharacterized protein</fullName>
    </submittedName>
</protein>
<gene>
    <name evidence="1" type="ORF">L2E82_30597</name>
</gene>
<name>A0ACB9D0T4_CICIN</name>
<keyword evidence="2" id="KW-1185">Reference proteome</keyword>